<dbReference type="PROSITE" id="PS51892">
    <property type="entry name" value="SUBTILASE"/>
    <property type="match status" value="1"/>
</dbReference>
<comment type="subcellular location">
    <subcellularLocation>
        <location evidence="1">Secreted</location>
    </subcellularLocation>
</comment>
<dbReference type="Pfam" id="PF01483">
    <property type="entry name" value="P_proprotein"/>
    <property type="match status" value="1"/>
</dbReference>
<accession>A0A2V3HR27</accession>
<proteinExistence type="inferred from homology"/>
<feature type="transmembrane region" description="Helical" evidence="12">
    <location>
        <begin position="1155"/>
        <end position="1183"/>
    </location>
</feature>
<dbReference type="InterPro" id="IPR022398">
    <property type="entry name" value="Peptidase_S8_His-AS"/>
</dbReference>
<dbReference type="CDD" id="cd04059">
    <property type="entry name" value="Peptidases_S8_Protein_convertases_Kexins_Furin-like"/>
    <property type="match status" value="1"/>
</dbReference>
<evidence type="ECO:0000313" key="14">
    <source>
        <dbReference type="EMBL" id="PXF21550.1"/>
    </source>
</evidence>
<evidence type="ECO:0000256" key="11">
    <source>
        <dbReference type="SAM" id="MobiDB-lite"/>
    </source>
</evidence>
<dbReference type="GO" id="GO:0012505">
    <property type="term" value="C:endomembrane system"/>
    <property type="evidence" value="ECO:0007669"/>
    <property type="project" value="UniProtKB-ARBA"/>
</dbReference>
<dbReference type="PROSITE" id="PS00138">
    <property type="entry name" value="SUBTILASE_SER"/>
    <property type="match status" value="1"/>
</dbReference>
<dbReference type="GO" id="GO:0004252">
    <property type="term" value="F:serine-type endopeptidase activity"/>
    <property type="evidence" value="ECO:0007669"/>
    <property type="project" value="UniProtKB-UniRule"/>
</dbReference>
<dbReference type="InterPro" id="IPR002884">
    <property type="entry name" value="P_dom"/>
</dbReference>
<dbReference type="PROSITE" id="PS00018">
    <property type="entry name" value="EF_HAND_1"/>
    <property type="match status" value="1"/>
</dbReference>
<dbReference type="EMBL" id="PSPG01000007">
    <property type="protein sequence ID" value="PXF21550.1"/>
    <property type="molecule type" value="Genomic_DNA"/>
</dbReference>
<reference evidence="14 15" key="1">
    <citation type="journal article" date="2015" name="Nat. Commun.">
        <title>Genomic and transcriptomic evidence for scavenging of diverse organic compounds by widespread deep-sea archaea.</title>
        <authorList>
            <person name="Li M."/>
            <person name="Baker B.J."/>
            <person name="Anantharaman K."/>
            <person name="Jain S."/>
            <person name="Breier J.A."/>
            <person name="Dick G.J."/>
        </authorList>
    </citation>
    <scope>NUCLEOTIDE SEQUENCE [LARGE SCALE GENOMIC DNA]</scope>
    <source>
        <strain evidence="14">Cayman_51_deep</strain>
    </source>
</reference>
<evidence type="ECO:0000256" key="4">
    <source>
        <dbReference type="ARBA" id="ARBA00022670"/>
    </source>
</evidence>
<evidence type="ECO:0000256" key="10">
    <source>
        <dbReference type="PROSITE-ProRule" id="PRU01240"/>
    </source>
</evidence>
<dbReference type="PRINTS" id="PR00723">
    <property type="entry name" value="SUBTILISIN"/>
</dbReference>
<evidence type="ECO:0000313" key="15">
    <source>
        <dbReference type="Proteomes" id="UP000248161"/>
    </source>
</evidence>
<dbReference type="PROSITE" id="PS00136">
    <property type="entry name" value="SUBTILASE_ASP"/>
    <property type="match status" value="1"/>
</dbReference>
<dbReference type="InterPro" id="IPR000209">
    <property type="entry name" value="Peptidase_S8/S53_dom"/>
</dbReference>
<dbReference type="Pfam" id="PF11617">
    <property type="entry name" value="Cu-binding_MopE"/>
    <property type="match status" value="4"/>
</dbReference>
<evidence type="ECO:0000256" key="7">
    <source>
        <dbReference type="ARBA" id="ARBA00022825"/>
    </source>
</evidence>
<evidence type="ECO:0000256" key="6">
    <source>
        <dbReference type="ARBA" id="ARBA00022801"/>
    </source>
</evidence>
<dbReference type="SUPFAM" id="SSF52743">
    <property type="entry name" value="Subtilisin-like"/>
    <property type="match status" value="1"/>
</dbReference>
<evidence type="ECO:0000256" key="1">
    <source>
        <dbReference type="ARBA" id="ARBA00004613"/>
    </source>
</evidence>
<keyword evidence="12" id="KW-0472">Membrane</keyword>
<organism evidence="14 15">
    <name type="scientific">Candidatus Thalassarchaeum betae</name>
    <dbReference type="NCBI Taxonomy" id="2599289"/>
    <lineage>
        <taxon>Archaea</taxon>
        <taxon>Methanobacteriati</taxon>
        <taxon>Thermoplasmatota</taxon>
        <taxon>Candidatus Poseidoniia</taxon>
        <taxon>Candidatus Poseidoniales</taxon>
        <taxon>Candidatus Thalassarchaeaceae</taxon>
        <taxon>Candidatus Thalassarchaeum</taxon>
    </lineage>
</organism>
<dbReference type="InterPro" id="IPR015500">
    <property type="entry name" value="Peptidase_S8_subtilisin-rel"/>
</dbReference>
<evidence type="ECO:0000259" key="13">
    <source>
        <dbReference type="PROSITE" id="PS51829"/>
    </source>
</evidence>
<evidence type="ECO:0000256" key="2">
    <source>
        <dbReference type="ARBA" id="ARBA00005325"/>
    </source>
</evidence>
<evidence type="ECO:0000256" key="8">
    <source>
        <dbReference type="ARBA" id="ARBA00022837"/>
    </source>
</evidence>
<name>A0A2V3HR27_9ARCH</name>
<dbReference type="InterPro" id="IPR021655">
    <property type="entry name" value="Put_metal-bd"/>
</dbReference>
<dbReference type="PANTHER" id="PTHR42884:SF14">
    <property type="entry name" value="NEUROENDOCRINE CONVERTASE 1"/>
    <property type="match status" value="1"/>
</dbReference>
<gene>
    <name evidence="14" type="ORF">CXX69_03770</name>
</gene>
<comment type="similarity">
    <text evidence="2">Belongs to the peptidase S8 family. Furin subfamily.</text>
</comment>
<dbReference type="Pfam" id="PF18884">
    <property type="entry name" value="TSP3_bac"/>
    <property type="match status" value="7"/>
</dbReference>
<keyword evidence="4 10" id="KW-0645">Protease</keyword>
<dbReference type="Gene3D" id="3.40.50.200">
    <property type="entry name" value="Peptidase S8/S53 domain"/>
    <property type="match status" value="1"/>
</dbReference>
<keyword evidence="12" id="KW-0812">Transmembrane</keyword>
<feature type="region of interest" description="Disordered" evidence="11">
    <location>
        <begin position="1219"/>
        <end position="1258"/>
    </location>
</feature>
<evidence type="ECO:0000256" key="5">
    <source>
        <dbReference type="ARBA" id="ARBA00022729"/>
    </source>
</evidence>
<dbReference type="Proteomes" id="UP000248161">
    <property type="component" value="Unassembled WGS sequence"/>
</dbReference>
<dbReference type="Gene3D" id="2.60.120.260">
    <property type="entry name" value="Galactose-binding domain-like"/>
    <property type="match status" value="1"/>
</dbReference>
<evidence type="ECO:0000256" key="12">
    <source>
        <dbReference type="SAM" id="Phobius"/>
    </source>
</evidence>
<feature type="active site" description="Charge relay system" evidence="9 10">
    <location>
        <position position="191"/>
    </location>
</feature>
<dbReference type="GO" id="GO:0016485">
    <property type="term" value="P:protein processing"/>
    <property type="evidence" value="ECO:0007669"/>
    <property type="project" value="TreeGrafter"/>
</dbReference>
<dbReference type="PANTHER" id="PTHR42884">
    <property type="entry name" value="PROPROTEIN CONVERTASE SUBTILISIN/KEXIN-RELATED"/>
    <property type="match status" value="1"/>
</dbReference>
<dbReference type="InterPro" id="IPR008979">
    <property type="entry name" value="Galactose-bd-like_sf"/>
</dbReference>
<dbReference type="InterPro" id="IPR034182">
    <property type="entry name" value="Kexin/furin"/>
</dbReference>
<dbReference type="InterPro" id="IPR059100">
    <property type="entry name" value="TSP3_bac"/>
</dbReference>
<feature type="active site" description="Charge relay system" evidence="9 10">
    <location>
        <position position="228"/>
    </location>
</feature>
<feature type="domain" description="P/Homo B" evidence="13">
    <location>
        <begin position="483"/>
        <end position="609"/>
    </location>
</feature>
<dbReference type="GO" id="GO:0016020">
    <property type="term" value="C:membrane"/>
    <property type="evidence" value="ECO:0007669"/>
    <property type="project" value="TreeGrafter"/>
</dbReference>
<dbReference type="GO" id="GO:0005737">
    <property type="term" value="C:cytoplasm"/>
    <property type="evidence" value="ECO:0007669"/>
    <property type="project" value="UniProtKB-ARBA"/>
</dbReference>
<dbReference type="InterPro" id="IPR018247">
    <property type="entry name" value="EF_Hand_1_Ca_BS"/>
</dbReference>
<sequence>MQSGSTMRTALAVLLVLLIAPLGGVASGSPGAPVDLEIEGDEIMPTYSRSVQLGFNRVEDLNQYTEEQLSETNEWLVVTRVPIHRHLWTKAAPELSEPAPILRGAYIWHFEEPLKALPQLQKSLEAGEIESFSPLVLKKQNPRTIPNDTDFDDQWHLENTGQTNGVSGEDANVTGAWDTYTGTGVVISVVDDGLDHAHADLSPNYSPLLSYDWCNDDEDPSPSSWNGHGTAVAGVAAAVGNNSLDVTGIAFDATIAGSTLIACWAGDSLEADALSYENDDIDIYTNSWGPVDDGQTLEAPGPLTLAAFEYDAYQGREGLGNVITWAAGNGLGSNDNSNYDGYANSRYTIAVTAINHNGEQSYYAEPGANILVAAYSNGDGEGITTTDITGSGGYSNGNVTHDFGGTSSATPLAAGIIALILDANGNLTWRDVQHVLVNSARMNDASDSSWELNGGGHDVSHKYGFGVVDGGAAVSVAENWQNVGEELNATYGPYTPSIDIPDDSTGWTEVTTVVTQEYSLESVDVAVDISHTARGDLDIVLVSPSGTESWLAESRNDNGNHYSDWMFSTVRHWDESSLGTWTLKVRDTDSGTNGTLNSWELILHGVDVDYDHDDDGLSDENETLVYGTDPYNPDTDGDGLNDYDEVMVYGTNPLLTDTDLDGLTDAAEVFSTGTDPLDSDTDDDGLSDGAEVNYWLSDPLVYDPDADSDLFYHFNDCNDTNPDVNPGKPELLNGIDDDCDDYIDEGYNFTDRDNDGLMDWDEYHVHGTDYMDEDTDDDGLYDGEEVNIFASMGADPLVYDPDDDNDSWYWFQDCDDEDGERSPGHPELLDGLDNDCDFLIDEDYWTLDTDNDGLYDYDEFHNITTDPLDGDSDGDGLPDGLEYNEYASLGADPLVYDPDADSDGWYWFQDCDDNDSDRSPSKPEVLDAKDNDCDGVVDEDFFELDSDGDGLTDYEEYHNVTSNPGLADSDGDGLSDGYEVKVTGSDPVKFNFDRDEDGFYDFEDCEDLVDTINPDGIEAWNGWDDDCNDAVDDGLDRRTLVTTEPDFKRVYAWDAVNDTLVLTMSAIPPQVEASISWQFGDFTLTDNVSSDGKTVVIRPIDCEVRNGTLTIYLCDQGSGPQQVTATMVDSGITTVFVWDLDMEVWIPPPTLLERLFSFIVSPIGIVVTLVLLLTVLVGGVYAGMRFSHNRKLKDAYQAYDLKSEKFALSPELGQYELPSAPDLGSLIGQQNTPVELPPLPARPVEESEDGIPRAPDLD</sequence>
<evidence type="ECO:0000256" key="3">
    <source>
        <dbReference type="ARBA" id="ARBA00022525"/>
    </source>
</evidence>
<dbReference type="PROSITE" id="PS00137">
    <property type="entry name" value="SUBTILASE_HIS"/>
    <property type="match status" value="1"/>
</dbReference>
<keyword evidence="3" id="KW-0964">Secreted</keyword>
<dbReference type="Pfam" id="PF00082">
    <property type="entry name" value="Peptidase_S8"/>
    <property type="match status" value="1"/>
</dbReference>
<protein>
    <recommendedName>
        <fullName evidence="13">P/Homo B domain-containing protein</fullName>
    </recommendedName>
</protein>
<dbReference type="InterPro" id="IPR023828">
    <property type="entry name" value="Peptidase_S8_Ser-AS"/>
</dbReference>
<keyword evidence="7 10" id="KW-0720">Serine protease</keyword>
<keyword evidence="12" id="KW-1133">Transmembrane helix</keyword>
<dbReference type="InterPro" id="IPR036852">
    <property type="entry name" value="Peptidase_S8/S53_dom_sf"/>
</dbReference>
<dbReference type="InterPro" id="IPR023827">
    <property type="entry name" value="Peptidase_S8_Asp-AS"/>
</dbReference>
<dbReference type="SUPFAM" id="SSF49785">
    <property type="entry name" value="Galactose-binding domain-like"/>
    <property type="match status" value="1"/>
</dbReference>
<keyword evidence="8" id="KW-0106">Calcium</keyword>
<feature type="active site" description="Charge relay system" evidence="9 10">
    <location>
        <position position="407"/>
    </location>
</feature>
<dbReference type="AlphaFoldDB" id="A0A2V3HR27"/>
<keyword evidence="6 10" id="KW-0378">Hydrolase</keyword>
<dbReference type="PROSITE" id="PS51829">
    <property type="entry name" value="P_HOMO_B"/>
    <property type="match status" value="1"/>
</dbReference>
<keyword evidence="5" id="KW-0732">Signal</keyword>
<evidence type="ECO:0000256" key="9">
    <source>
        <dbReference type="PIRSR" id="PIRSR615500-1"/>
    </source>
</evidence>
<comment type="caution">
    <text evidence="14">The sequence shown here is derived from an EMBL/GenBank/DDBJ whole genome shotgun (WGS) entry which is preliminary data.</text>
</comment>